<dbReference type="Proteomes" id="UP000814176">
    <property type="component" value="Unassembled WGS sequence"/>
</dbReference>
<dbReference type="Gene3D" id="3.30.40.10">
    <property type="entry name" value="Zinc/RING finger domain, C3HC4 (zinc finger)"/>
    <property type="match status" value="1"/>
</dbReference>
<comment type="caution">
    <text evidence="6">The sequence shown here is derived from an EMBL/GenBank/DDBJ whole genome shotgun (WGS) entry which is preliminary data.</text>
</comment>
<name>A0ABQ8KT55_9APHY</name>
<dbReference type="InterPro" id="IPR013083">
    <property type="entry name" value="Znf_RING/FYVE/PHD"/>
</dbReference>
<proteinExistence type="predicted"/>
<keyword evidence="2 4" id="KW-0863">Zinc-finger</keyword>
<feature type="non-terminal residue" evidence="6">
    <location>
        <position position="152"/>
    </location>
</feature>
<feature type="domain" description="RING-type" evidence="5">
    <location>
        <begin position="17"/>
        <end position="106"/>
    </location>
</feature>
<gene>
    <name evidence="6" type="ORF">C8Q71DRAFT_690615</name>
</gene>
<dbReference type="SMART" id="SM00184">
    <property type="entry name" value="RING"/>
    <property type="match status" value="1"/>
</dbReference>
<evidence type="ECO:0000256" key="2">
    <source>
        <dbReference type="ARBA" id="ARBA00022771"/>
    </source>
</evidence>
<keyword evidence="1" id="KW-0479">Metal-binding</keyword>
<keyword evidence="3" id="KW-0862">Zinc</keyword>
<evidence type="ECO:0000256" key="3">
    <source>
        <dbReference type="ARBA" id="ARBA00022833"/>
    </source>
</evidence>
<dbReference type="RefSeq" id="XP_047783315.1">
    <property type="nucleotide sequence ID" value="XM_047919857.1"/>
</dbReference>
<evidence type="ECO:0000313" key="6">
    <source>
        <dbReference type="EMBL" id="KAH9842016.1"/>
    </source>
</evidence>
<evidence type="ECO:0000256" key="1">
    <source>
        <dbReference type="ARBA" id="ARBA00022723"/>
    </source>
</evidence>
<dbReference type="EMBL" id="JADCUA010000003">
    <property type="protein sequence ID" value="KAH9842016.1"/>
    <property type="molecule type" value="Genomic_DNA"/>
</dbReference>
<protein>
    <recommendedName>
        <fullName evidence="5">RING-type domain-containing protein</fullName>
    </recommendedName>
</protein>
<feature type="non-terminal residue" evidence="6">
    <location>
        <position position="1"/>
    </location>
</feature>
<dbReference type="GeneID" id="72000589"/>
<sequence length="152" mass="17043">DPSFQNLAASMKNDITCTICTQIISLPYVLSCGHTACRACLEGWFSELLVQHLERHPHADLPNMQPYYDAIRDPSLDETIRERAIAEATMVLKFHPRPSYTCPICRQILKTKPTGEIALRSIVSSVAHSLGEENPNTGSVHEEEGFWDGFFP</sequence>
<reference evidence="6 7" key="1">
    <citation type="journal article" date="2021" name="Environ. Microbiol.">
        <title>Gene family expansions and transcriptome signatures uncover fungal adaptations to wood decay.</title>
        <authorList>
            <person name="Hage H."/>
            <person name="Miyauchi S."/>
            <person name="Viragh M."/>
            <person name="Drula E."/>
            <person name="Min B."/>
            <person name="Chaduli D."/>
            <person name="Navarro D."/>
            <person name="Favel A."/>
            <person name="Norest M."/>
            <person name="Lesage-Meessen L."/>
            <person name="Balint B."/>
            <person name="Merenyi Z."/>
            <person name="de Eugenio L."/>
            <person name="Morin E."/>
            <person name="Martinez A.T."/>
            <person name="Baldrian P."/>
            <person name="Stursova M."/>
            <person name="Martinez M.J."/>
            <person name="Novotny C."/>
            <person name="Magnuson J.K."/>
            <person name="Spatafora J.W."/>
            <person name="Maurice S."/>
            <person name="Pangilinan J."/>
            <person name="Andreopoulos W."/>
            <person name="LaButti K."/>
            <person name="Hundley H."/>
            <person name="Na H."/>
            <person name="Kuo A."/>
            <person name="Barry K."/>
            <person name="Lipzen A."/>
            <person name="Henrissat B."/>
            <person name="Riley R."/>
            <person name="Ahrendt S."/>
            <person name="Nagy L.G."/>
            <person name="Grigoriev I.V."/>
            <person name="Martin F."/>
            <person name="Rosso M.N."/>
        </authorList>
    </citation>
    <scope>NUCLEOTIDE SEQUENCE [LARGE SCALE GENOMIC DNA]</scope>
    <source>
        <strain evidence="6 7">CIRM-BRFM 1785</strain>
    </source>
</reference>
<keyword evidence="7" id="KW-1185">Reference proteome</keyword>
<dbReference type="InterPro" id="IPR047153">
    <property type="entry name" value="TRIM45/56/19-like"/>
</dbReference>
<dbReference type="PANTHER" id="PTHR25462">
    <property type="entry name" value="BONUS, ISOFORM C-RELATED"/>
    <property type="match status" value="1"/>
</dbReference>
<dbReference type="PROSITE" id="PS50089">
    <property type="entry name" value="ZF_RING_2"/>
    <property type="match status" value="1"/>
</dbReference>
<dbReference type="InterPro" id="IPR001841">
    <property type="entry name" value="Znf_RING"/>
</dbReference>
<dbReference type="SUPFAM" id="SSF57850">
    <property type="entry name" value="RING/U-box"/>
    <property type="match status" value="1"/>
</dbReference>
<evidence type="ECO:0000256" key="4">
    <source>
        <dbReference type="PROSITE-ProRule" id="PRU00175"/>
    </source>
</evidence>
<dbReference type="Pfam" id="PF13445">
    <property type="entry name" value="zf-RING_UBOX"/>
    <property type="match status" value="1"/>
</dbReference>
<accession>A0ABQ8KT55</accession>
<evidence type="ECO:0000259" key="5">
    <source>
        <dbReference type="PROSITE" id="PS50089"/>
    </source>
</evidence>
<dbReference type="PANTHER" id="PTHR25462:SF229">
    <property type="entry name" value="TRANSCRIPTION INTERMEDIARY FACTOR 1-BETA"/>
    <property type="match status" value="1"/>
</dbReference>
<dbReference type="InterPro" id="IPR027370">
    <property type="entry name" value="Znf-RING_euk"/>
</dbReference>
<evidence type="ECO:0000313" key="7">
    <source>
        <dbReference type="Proteomes" id="UP000814176"/>
    </source>
</evidence>
<organism evidence="6 7">
    <name type="scientific">Rhodofomes roseus</name>
    <dbReference type="NCBI Taxonomy" id="34475"/>
    <lineage>
        <taxon>Eukaryota</taxon>
        <taxon>Fungi</taxon>
        <taxon>Dikarya</taxon>
        <taxon>Basidiomycota</taxon>
        <taxon>Agaricomycotina</taxon>
        <taxon>Agaricomycetes</taxon>
        <taxon>Polyporales</taxon>
        <taxon>Rhodofomes</taxon>
    </lineage>
</organism>